<evidence type="ECO:0000313" key="2">
    <source>
        <dbReference type="EMBL" id="OIQ81172.1"/>
    </source>
</evidence>
<dbReference type="EMBL" id="MLJW01000959">
    <property type="protein sequence ID" value="OIQ81172.1"/>
    <property type="molecule type" value="Genomic_DNA"/>
</dbReference>
<dbReference type="CDD" id="cd06664">
    <property type="entry name" value="IscU_like"/>
    <property type="match status" value="1"/>
</dbReference>
<dbReference type="PANTHER" id="PTHR10093">
    <property type="entry name" value="IRON-SULFUR CLUSTER ASSEMBLY ENZYME NIFU HOMOLOG"/>
    <property type="match status" value="1"/>
</dbReference>
<dbReference type="GO" id="GO:0051536">
    <property type="term" value="F:iron-sulfur cluster binding"/>
    <property type="evidence" value="ECO:0007669"/>
    <property type="project" value="InterPro"/>
</dbReference>
<dbReference type="Pfam" id="PF01592">
    <property type="entry name" value="NifU_N"/>
    <property type="match status" value="1"/>
</dbReference>
<dbReference type="GO" id="GO:0016226">
    <property type="term" value="P:iron-sulfur cluster assembly"/>
    <property type="evidence" value="ECO:0007669"/>
    <property type="project" value="InterPro"/>
</dbReference>
<dbReference type="AlphaFoldDB" id="A0A1J5QMI3"/>
<accession>A0A1J5QMI3</accession>
<dbReference type="SUPFAM" id="SSF82649">
    <property type="entry name" value="SufE/NifU"/>
    <property type="match status" value="1"/>
</dbReference>
<reference evidence="2" key="1">
    <citation type="submission" date="2016-10" db="EMBL/GenBank/DDBJ databases">
        <title>Sequence of Gallionella enrichment culture.</title>
        <authorList>
            <person name="Poehlein A."/>
            <person name="Muehling M."/>
            <person name="Daniel R."/>
        </authorList>
    </citation>
    <scope>NUCLEOTIDE SEQUENCE</scope>
</reference>
<dbReference type="GO" id="GO:0005506">
    <property type="term" value="F:iron ion binding"/>
    <property type="evidence" value="ECO:0007669"/>
    <property type="project" value="InterPro"/>
</dbReference>
<dbReference type="InterPro" id="IPR002871">
    <property type="entry name" value="NIF_FeS_clus_asmbl_NifU_N"/>
</dbReference>
<feature type="domain" description="NIF system FeS cluster assembly NifU N-terminal" evidence="1">
    <location>
        <begin position="10"/>
        <end position="142"/>
    </location>
</feature>
<evidence type="ECO:0000259" key="1">
    <source>
        <dbReference type="Pfam" id="PF01592"/>
    </source>
</evidence>
<organism evidence="2">
    <name type="scientific">mine drainage metagenome</name>
    <dbReference type="NCBI Taxonomy" id="410659"/>
    <lineage>
        <taxon>unclassified sequences</taxon>
        <taxon>metagenomes</taxon>
        <taxon>ecological metagenomes</taxon>
    </lineage>
</organism>
<name>A0A1J5QMI3_9ZZZZ</name>
<dbReference type="NCBIfam" id="TIGR01994">
    <property type="entry name" value="SUF_scaf_2"/>
    <property type="match status" value="1"/>
</dbReference>
<dbReference type="Gene3D" id="3.90.1010.10">
    <property type="match status" value="1"/>
</dbReference>
<comment type="caution">
    <text evidence="2">The sequence shown here is derived from an EMBL/GenBank/DDBJ whole genome shotgun (WGS) entry which is preliminary data.</text>
</comment>
<proteinExistence type="predicted"/>
<sequence>MSATAMEQLYQQVILDHAKDPYGYGLVPPHEHGERVGESHQVNTTCGDELTLRVEVAQDATGHDILRSVSWEGQGCSISRASVSVLSELVTDTPVADAERLGETFRELMRSRGVPLDEAAQDALGDATAFTGVGKFPARIKCALLGWAALRDAIVKAGVHEDVAEHEEDA</sequence>
<protein>
    <submittedName>
        <fullName evidence="2">Iron-sulfur cluster assembly scaffold protein IscU</fullName>
    </submittedName>
</protein>
<gene>
    <name evidence="2" type="primary">iscU_16</name>
    <name evidence="2" type="ORF">GALL_370610</name>
</gene>